<dbReference type="Gene3D" id="3.40.50.12500">
    <property type="match status" value="1"/>
</dbReference>
<dbReference type="InterPro" id="IPR053714">
    <property type="entry name" value="Iso_Racemase_Enz_sf"/>
</dbReference>
<accession>A0A356LB70</accession>
<dbReference type="EMBL" id="DOEK01000004">
    <property type="protein sequence ID" value="HBP28008.1"/>
    <property type="molecule type" value="Genomic_DNA"/>
</dbReference>
<evidence type="ECO:0000313" key="2">
    <source>
        <dbReference type="Proteomes" id="UP000264036"/>
    </source>
</evidence>
<gene>
    <name evidence="1" type="ORF">DD666_01155</name>
</gene>
<protein>
    <recommendedName>
        <fullName evidence="3">Arylmalonate decarboxylase</fullName>
    </recommendedName>
</protein>
<evidence type="ECO:0008006" key="3">
    <source>
        <dbReference type="Google" id="ProtNLM"/>
    </source>
</evidence>
<dbReference type="AlphaFoldDB" id="A0A356LB70"/>
<organism evidence="1 2">
    <name type="scientific">Advenella kashmirensis</name>
    <dbReference type="NCBI Taxonomy" id="310575"/>
    <lineage>
        <taxon>Bacteria</taxon>
        <taxon>Pseudomonadati</taxon>
        <taxon>Pseudomonadota</taxon>
        <taxon>Betaproteobacteria</taxon>
        <taxon>Burkholderiales</taxon>
        <taxon>Alcaligenaceae</taxon>
    </lineage>
</organism>
<sequence length="266" mass="29164">MHVIDTAQNISRHPEREYSKQGLFGIAVPQANPIVEPEISALMPDQIGVLTTRLQGSRVDSKSRLVDYMHNLAASLNAFDTAKLDVVGYACTGSTYLLGRDEERRRIDEFSRQYGYPIITSAEAILSALKHLGVSKIALIAPYPQWLVDISHAHWEKCGLTVIGSVRTMLEAEDTRNVYKLNTEMILEATNSLATNRADAILLSGTGMPTLRAIPAIAELSGKPVISSNLCLAWAMLEIACSPYPRPRTEAGETLIGGWSERTSLL</sequence>
<dbReference type="InterPro" id="IPR026286">
    <property type="entry name" value="MaiA/AMDase"/>
</dbReference>
<comment type="caution">
    <text evidence="1">The sequence shown here is derived from an EMBL/GenBank/DDBJ whole genome shotgun (WGS) entry which is preliminary data.</text>
</comment>
<dbReference type="PANTHER" id="PTHR40267">
    <property type="entry name" value="BLR3294 PROTEIN"/>
    <property type="match status" value="1"/>
</dbReference>
<name>A0A356LB70_9BURK</name>
<evidence type="ECO:0000313" key="1">
    <source>
        <dbReference type="EMBL" id="HBP28008.1"/>
    </source>
</evidence>
<proteinExistence type="predicted"/>
<reference evidence="1 2" key="1">
    <citation type="journal article" date="2018" name="Nat. Biotechnol.">
        <title>A standardized bacterial taxonomy based on genome phylogeny substantially revises the tree of life.</title>
        <authorList>
            <person name="Parks D.H."/>
            <person name="Chuvochina M."/>
            <person name="Waite D.W."/>
            <person name="Rinke C."/>
            <person name="Skarshewski A."/>
            <person name="Chaumeil P.A."/>
            <person name="Hugenholtz P."/>
        </authorList>
    </citation>
    <scope>NUCLEOTIDE SEQUENCE [LARGE SCALE GENOMIC DNA]</scope>
    <source>
        <strain evidence="1">UBA10707</strain>
    </source>
</reference>
<dbReference type="PIRSF" id="PIRSF015736">
    <property type="entry name" value="MI"/>
    <property type="match status" value="1"/>
</dbReference>
<dbReference type="Proteomes" id="UP000264036">
    <property type="component" value="Unassembled WGS sequence"/>
</dbReference>
<dbReference type="Pfam" id="PF17645">
    <property type="entry name" value="Amdase"/>
    <property type="match status" value="1"/>
</dbReference>
<dbReference type="PANTHER" id="PTHR40267:SF1">
    <property type="entry name" value="BLR3294 PROTEIN"/>
    <property type="match status" value="1"/>
</dbReference>